<dbReference type="AlphaFoldDB" id="A0AAP0P6F7"/>
<dbReference type="Proteomes" id="UP001419268">
    <property type="component" value="Unassembled WGS sequence"/>
</dbReference>
<proteinExistence type="predicted"/>
<evidence type="ECO:0000256" key="1">
    <source>
        <dbReference type="SAM" id="Phobius"/>
    </source>
</evidence>
<protein>
    <submittedName>
        <fullName evidence="2">Uncharacterized protein</fullName>
    </submittedName>
</protein>
<dbReference type="EMBL" id="JBBNAG010000005">
    <property type="protein sequence ID" value="KAK9132862.1"/>
    <property type="molecule type" value="Genomic_DNA"/>
</dbReference>
<reference evidence="2 3" key="1">
    <citation type="submission" date="2024-01" db="EMBL/GenBank/DDBJ databases">
        <title>Genome assemblies of Stephania.</title>
        <authorList>
            <person name="Yang L."/>
        </authorList>
    </citation>
    <scope>NUCLEOTIDE SEQUENCE [LARGE SCALE GENOMIC DNA]</scope>
    <source>
        <strain evidence="2">JXDWG</strain>
        <tissue evidence="2">Leaf</tissue>
    </source>
</reference>
<keyword evidence="1" id="KW-0812">Transmembrane</keyword>
<comment type="caution">
    <text evidence="2">The sequence shown here is derived from an EMBL/GenBank/DDBJ whole genome shotgun (WGS) entry which is preliminary data.</text>
</comment>
<feature type="transmembrane region" description="Helical" evidence="1">
    <location>
        <begin position="30"/>
        <end position="52"/>
    </location>
</feature>
<name>A0AAP0P6F7_9MAGN</name>
<organism evidence="2 3">
    <name type="scientific">Stephania cephalantha</name>
    <dbReference type="NCBI Taxonomy" id="152367"/>
    <lineage>
        <taxon>Eukaryota</taxon>
        <taxon>Viridiplantae</taxon>
        <taxon>Streptophyta</taxon>
        <taxon>Embryophyta</taxon>
        <taxon>Tracheophyta</taxon>
        <taxon>Spermatophyta</taxon>
        <taxon>Magnoliopsida</taxon>
        <taxon>Ranunculales</taxon>
        <taxon>Menispermaceae</taxon>
        <taxon>Menispermoideae</taxon>
        <taxon>Cissampelideae</taxon>
        <taxon>Stephania</taxon>
    </lineage>
</organism>
<sequence length="205" mass="22551">MEFQLQTSLDLCLLHDFKQDLTSFKALEQLIPLVQFFFPFIFIFLSFLFFFYSRTTPPSSLARVPSSRYAIRRAATVSDSPLHWPSLAGVTAHRLRKSFASRWPSTPAVVYASAGRRPLLPSYLPVGPPLLEPRRHRAAFAGAISSSSMATFLSCVVSVSEMGLVGVPSSRHAIRRAAAIGDSPLCSLSLAKLLLLACVESFSSR</sequence>
<evidence type="ECO:0000313" key="2">
    <source>
        <dbReference type="EMBL" id="KAK9132862.1"/>
    </source>
</evidence>
<accession>A0AAP0P6F7</accession>
<evidence type="ECO:0000313" key="3">
    <source>
        <dbReference type="Proteomes" id="UP001419268"/>
    </source>
</evidence>
<keyword evidence="1" id="KW-0472">Membrane</keyword>
<gene>
    <name evidence="2" type="ORF">Scep_012390</name>
</gene>
<keyword evidence="1" id="KW-1133">Transmembrane helix</keyword>
<keyword evidence="3" id="KW-1185">Reference proteome</keyword>